<comment type="caution">
    <text evidence="2">The sequence shown here is derived from an EMBL/GenBank/DDBJ whole genome shotgun (WGS) entry which is preliminary data.</text>
</comment>
<dbReference type="Proteomes" id="UP000616724">
    <property type="component" value="Unassembled WGS sequence"/>
</dbReference>
<evidence type="ECO:0000313" key="2">
    <source>
        <dbReference type="EMBL" id="GIH79317.1"/>
    </source>
</evidence>
<feature type="compositionally biased region" description="Basic and acidic residues" evidence="1">
    <location>
        <begin position="125"/>
        <end position="141"/>
    </location>
</feature>
<dbReference type="RefSeq" id="WP_203893781.1">
    <property type="nucleotide sequence ID" value="NZ_BOOH01000047.1"/>
</dbReference>
<reference evidence="2 3" key="1">
    <citation type="submission" date="2021-01" db="EMBL/GenBank/DDBJ databases">
        <title>Whole genome shotgun sequence of Planobispora longispora NBRC 13918.</title>
        <authorList>
            <person name="Komaki H."/>
            <person name="Tamura T."/>
        </authorList>
    </citation>
    <scope>NUCLEOTIDE SEQUENCE [LARGE SCALE GENOMIC DNA]</scope>
    <source>
        <strain evidence="2 3">NBRC 13918</strain>
    </source>
</reference>
<gene>
    <name evidence="2" type="ORF">Plo01_57460</name>
</gene>
<evidence type="ECO:0000256" key="1">
    <source>
        <dbReference type="SAM" id="MobiDB-lite"/>
    </source>
</evidence>
<organism evidence="2 3">
    <name type="scientific">Planobispora longispora</name>
    <dbReference type="NCBI Taxonomy" id="28887"/>
    <lineage>
        <taxon>Bacteria</taxon>
        <taxon>Bacillati</taxon>
        <taxon>Actinomycetota</taxon>
        <taxon>Actinomycetes</taxon>
        <taxon>Streptosporangiales</taxon>
        <taxon>Streptosporangiaceae</taxon>
        <taxon>Planobispora</taxon>
    </lineage>
</organism>
<dbReference type="AlphaFoldDB" id="A0A8J3RSZ2"/>
<keyword evidence="3" id="KW-1185">Reference proteome</keyword>
<accession>A0A8J3RSZ2</accession>
<proteinExistence type="predicted"/>
<feature type="compositionally biased region" description="Polar residues" evidence="1">
    <location>
        <begin position="73"/>
        <end position="83"/>
    </location>
</feature>
<sequence>MWHAATLEGGNAAERKATSRWPGGANSGTGTGTRAPMIVMNGNGAERSACRTRTVLERRPLDPRPEDEVPRSTPMTGSRTNSTSHDDCESADAATGNTRWRARSGSVTMVEAASLSPPAGSQPQLDREHPDHHRPDPEARRVSAVVDRANVA</sequence>
<feature type="compositionally biased region" description="Basic and acidic residues" evidence="1">
    <location>
        <begin position="54"/>
        <end position="70"/>
    </location>
</feature>
<feature type="region of interest" description="Disordered" evidence="1">
    <location>
        <begin position="1"/>
        <end position="152"/>
    </location>
</feature>
<name>A0A8J3RSZ2_9ACTN</name>
<evidence type="ECO:0000313" key="3">
    <source>
        <dbReference type="Proteomes" id="UP000616724"/>
    </source>
</evidence>
<protein>
    <submittedName>
        <fullName evidence="2">Uncharacterized protein</fullName>
    </submittedName>
</protein>
<dbReference type="EMBL" id="BOOH01000047">
    <property type="protein sequence ID" value="GIH79317.1"/>
    <property type="molecule type" value="Genomic_DNA"/>
</dbReference>